<dbReference type="InterPro" id="IPR011990">
    <property type="entry name" value="TPR-like_helical_dom_sf"/>
</dbReference>
<dbReference type="SUPFAM" id="SSF48452">
    <property type="entry name" value="TPR-like"/>
    <property type="match status" value="1"/>
</dbReference>
<organism evidence="8 9">
    <name type="scientific">Sungkyunkwania multivorans</name>
    <dbReference type="NCBI Taxonomy" id="1173618"/>
    <lineage>
        <taxon>Bacteria</taxon>
        <taxon>Pseudomonadati</taxon>
        <taxon>Bacteroidota</taxon>
        <taxon>Flavobacteriia</taxon>
        <taxon>Flavobacteriales</taxon>
        <taxon>Flavobacteriaceae</taxon>
        <taxon>Sungkyunkwania</taxon>
    </lineage>
</organism>
<dbReference type="Pfam" id="PF13374">
    <property type="entry name" value="TPR_10"/>
    <property type="match status" value="1"/>
</dbReference>
<dbReference type="InterPro" id="IPR018062">
    <property type="entry name" value="HTH_AraC-typ_CS"/>
</dbReference>
<evidence type="ECO:0000256" key="3">
    <source>
        <dbReference type="ARBA" id="ARBA00023163"/>
    </source>
</evidence>
<protein>
    <submittedName>
        <fullName evidence="8">Helix-turn-helix domain-containing protein</fullName>
    </submittedName>
</protein>
<keyword evidence="4" id="KW-0802">TPR repeat</keyword>
<dbReference type="PROSITE" id="PS00041">
    <property type="entry name" value="HTH_ARAC_FAMILY_1"/>
    <property type="match status" value="1"/>
</dbReference>
<dbReference type="InterPro" id="IPR018060">
    <property type="entry name" value="HTH_AraC"/>
</dbReference>
<feature type="transmembrane region" description="Helical" evidence="6">
    <location>
        <begin position="361"/>
        <end position="379"/>
    </location>
</feature>
<dbReference type="EMBL" id="JBHTJH010000017">
    <property type="protein sequence ID" value="MFD0863021.1"/>
    <property type="molecule type" value="Genomic_DNA"/>
</dbReference>
<keyword evidence="6" id="KW-1133">Transmembrane helix</keyword>
<dbReference type="SMART" id="SM00342">
    <property type="entry name" value="HTH_ARAC"/>
    <property type="match status" value="1"/>
</dbReference>
<feature type="repeat" description="TPR" evidence="4">
    <location>
        <begin position="84"/>
        <end position="117"/>
    </location>
</feature>
<keyword evidence="6" id="KW-0812">Transmembrane</keyword>
<proteinExistence type="predicted"/>
<keyword evidence="9" id="KW-1185">Reference proteome</keyword>
<keyword evidence="2" id="KW-0238">DNA-binding</keyword>
<dbReference type="Pfam" id="PF12833">
    <property type="entry name" value="HTH_18"/>
    <property type="match status" value="1"/>
</dbReference>
<evidence type="ECO:0000256" key="1">
    <source>
        <dbReference type="ARBA" id="ARBA00023015"/>
    </source>
</evidence>
<evidence type="ECO:0000256" key="5">
    <source>
        <dbReference type="SAM" id="MobiDB-lite"/>
    </source>
</evidence>
<name>A0ABW3CZP8_9FLAO</name>
<dbReference type="PROSITE" id="PS50005">
    <property type="entry name" value="TPR"/>
    <property type="match status" value="1"/>
</dbReference>
<evidence type="ECO:0000313" key="9">
    <source>
        <dbReference type="Proteomes" id="UP001596978"/>
    </source>
</evidence>
<dbReference type="PANTHER" id="PTHR43280">
    <property type="entry name" value="ARAC-FAMILY TRANSCRIPTIONAL REGULATOR"/>
    <property type="match status" value="1"/>
</dbReference>
<keyword evidence="6" id="KW-0472">Membrane</keyword>
<keyword evidence="3" id="KW-0804">Transcription</keyword>
<dbReference type="SMART" id="SM00028">
    <property type="entry name" value="TPR"/>
    <property type="match status" value="5"/>
</dbReference>
<sequence>MALILKNIKNTGLSLLLFNGLIGASYSQLSNETLNDSLRSQRKMDSLILLSTNEFKAGDLEAFKFHTEEILTIAEKHNWIVPKIKGLTNLGIYYRQKGEYEKSLKNYLTANTLSESLNNDYKNQAIIHINLANLYLNLEENKKSLASFEKAMTIVDSANGPINMKLSIVNGYGMAYLANDEYENAILKFEYVRSLSRENAMMYEEHVALCNLSEVYAEQEKYHKALEYADEALQKPKEQVPSQQYVSGYLRKSYALMGLETYDLALANLDSAQSIARGNQLFRTEILINQYKAEIFRRLENYEEALGYQKNYLQLKEELTSQMNRAQKVQFDQELAQKEALLSHQNISLVKLAKRNQKKTTYILLLSGLTAALLVFILVRKYRKKGVSEVINMRKKIEEADQDPSIAADEPDLKSEHKPSNGPRIAEQERTVISEQIESFMRLKKPFLNPELKQSDLAKELDLTLHQLSEVLNQNFKENFNAFVNRYRVEEVKRLIKDSKNSNTKIVAIGYEAGFKSKTSLYRAFKLLEKKTPAEYRDTLSF</sequence>
<dbReference type="Pfam" id="PF13424">
    <property type="entry name" value="TPR_12"/>
    <property type="match status" value="1"/>
</dbReference>
<evidence type="ECO:0000313" key="8">
    <source>
        <dbReference type="EMBL" id="MFD0863021.1"/>
    </source>
</evidence>
<dbReference type="SUPFAM" id="SSF46689">
    <property type="entry name" value="Homeodomain-like"/>
    <property type="match status" value="1"/>
</dbReference>
<dbReference type="RefSeq" id="WP_386408692.1">
    <property type="nucleotide sequence ID" value="NZ_JBHTJH010000017.1"/>
</dbReference>
<evidence type="ECO:0000256" key="2">
    <source>
        <dbReference type="ARBA" id="ARBA00023125"/>
    </source>
</evidence>
<dbReference type="Gene3D" id="1.25.40.10">
    <property type="entry name" value="Tetratricopeptide repeat domain"/>
    <property type="match status" value="2"/>
</dbReference>
<gene>
    <name evidence="8" type="ORF">ACFQ1M_12470</name>
</gene>
<dbReference type="PANTHER" id="PTHR43280:SF29">
    <property type="entry name" value="ARAC-FAMILY TRANSCRIPTIONAL REGULATOR"/>
    <property type="match status" value="1"/>
</dbReference>
<feature type="domain" description="HTH araC/xylS-type" evidence="7">
    <location>
        <begin position="438"/>
        <end position="539"/>
    </location>
</feature>
<accession>A0ABW3CZP8</accession>
<keyword evidence="1" id="KW-0805">Transcription regulation</keyword>
<dbReference type="InterPro" id="IPR019734">
    <property type="entry name" value="TPR_rpt"/>
</dbReference>
<feature type="region of interest" description="Disordered" evidence="5">
    <location>
        <begin position="401"/>
        <end position="424"/>
    </location>
</feature>
<dbReference type="PROSITE" id="PS01124">
    <property type="entry name" value="HTH_ARAC_FAMILY_2"/>
    <property type="match status" value="1"/>
</dbReference>
<evidence type="ECO:0000256" key="4">
    <source>
        <dbReference type="PROSITE-ProRule" id="PRU00339"/>
    </source>
</evidence>
<evidence type="ECO:0000259" key="7">
    <source>
        <dbReference type="PROSITE" id="PS01124"/>
    </source>
</evidence>
<comment type="caution">
    <text evidence="8">The sequence shown here is derived from an EMBL/GenBank/DDBJ whole genome shotgun (WGS) entry which is preliminary data.</text>
</comment>
<evidence type="ECO:0000256" key="6">
    <source>
        <dbReference type="SAM" id="Phobius"/>
    </source>
</evidence>
<reference evidence="9" key="1">
    <citation type="journal article" date="2019" name="Int. J. Syst. Evol. Microbiol.">
        <title>The Global Catalogue of Microorganisms (GCM) 10K type strain sequencing project: providing services to taxonomists for standard genome sequencing and annotation.</title>
        <authorList>
            <consortium name="The Broad Institute Genomics Platform"/>
            <consortium name="The Broad Institute Genome Sequencing Center for Infectious Disease"/>
            <person name="Wu L."/>
            <person name="Ma J."/>
        </authorList>
    </citation>
    <scope>NUCLEOTIDE SEQUENCE [LARGE SCALE GENOMIC DNA]</scope>
    <source>
        <strain evidence="9">CCUG 62952</strain>
    </source>
</reference>
<dbReference type="Gene3D" id="1.10.10.60">
    <property type="entry name" value="Homeodomain-like"/>
    <property type="match status" value="1"/>
</dbReference>
<dbReference type="Proteomes" id="UP001596978">
    <property type="component" value="Unassembled WGS sequence"/>
</dbReference>
<dbReference type="InterPro" id="IPR009057">
    <property type="entry name" value="Homeodomain-like_sf"/>
</dbReference>